<keyword evidence="8" id="KW-1185">Reference proteome</keyword>
<dbReference type="EMBL" id="JAUSRB010000001">
    <property type="protein sequence ID" value="MDP9862430.1"/>
    <property type="molecule type" value="Genomic_DNA"/>
</dbReference>
<dbReference type="InterPro" id="IPR041347">
    <property type="entry name" value="MftR_C"/>
</dbReference>
<dbReference type="InterPro" id="IPR009057">
    <property type="entry name" value="Homeodomain-like_sf"/>
</dbReference>
<sequence length="213" mass="23074">MTIVDTGDRPGAVDLGRRDRKKQETRAALERAALELVAERGIGGVTVEDISQAVDVSSRTFFNYFSCKEEAVTGKGPGTDTQIGEMMRSAPAELPVIEVLRRALRAEADQIQARQEQWLLRLKVFEQNPSLLPRLVANGAEVERMIAEAVAGRIGVDPVADGYPILVTAVAWTAFRVAMMRWSAGGGDRELGELLDEAFDHLTAGLADPSSPA</sequence>
<dbReference type="PANTHER" id="PTHR30055:SF238">
    <property type="entry name" value="MYCOFACTOCIN BIOSYNTHESIS TRANSCRIPTIONAL REGULATOR MFTR-RELATED"/>
    <property type="match status" value="1"/>
</dbReference>
<evidence type="ECO:0000256" key="5">
    <source>
        <dbReference type="SAM" id="MobiDB-lite"/>
    </source>
</evidence>
<name>A0ABT9R1S2_9ACTN</name>
<feature type="domain" description="HTH tetR-type" evidence="6">
    <location>
        <begin position="23"/>
        <end position="83"/>
    </location>
</feature>
<keyword evidence="1" id="KW-0805">Transcription regulation</keyword>
<feature type="DNA-binding region" description="H-T-H motif" evidence="4">
    <location>
        <begin position="46"/>
        <end position="65"/>
    </location>
</feature>
<evidence type="ECO:0000259" key="6">
    <source>
        <dbReference type="PROSITE" id="PS50977"/>
    </source>
</evidence>
<evidence type="ECO:0000313" key="8">
    <source>
        <dbReference type="Proteomes" id="UP001230426"/>
    </source>
</evidence>
<evidence type="ECO:0000256" key="2">
    <source>
        <dbReference type="ARBA" id="ARBA00023125"/>
    </source>
</evidence>
<protein>
    <submittedName>
        <fullName evidence="7">AcrR family transcriptional regulator</fullName>
    </submittedName>
</protein>
<keyword evidence="2 4" id="KW-0238">DNA-binding</keyword>
<evidence type="ECO:0000256" key="1">
    <source>
        <dbReference type="ARBA" id="ARBA00023015"/>
    </source>
</evidence>
<dbReference type="InterPro" id="IPR050109">
    <property type="entry name" value="HTH-type_TetR-like_transc_reg"/>
</dbReference>
<dbReference type="PANTHER" id="PTHR30055">
    <property type="entry name" value="HTH-TYPE TRANSCRIPTIONAL REGULATOR RUTR"/>
    <property type="match status" value="1"/>
</dbReference>
<proteinExistence type="predicted"/>
<dbReference type="Pfam" id="PF17754">
    <property type="entry name" value="TetR_C_14"/>
    <property type="match status" value="1"/>
</dbReference>
<keyword evidence="3" id="KW-0804">Transcription</keyword>
<dbReference type="Gene3D" id="1.10.357.10">
    <property type="entry name" value="Tetracycline Repressor, domain 2"/>
    <property type="match status" value="1"/>
</dbReference>
<evidence type="ECO:0000313" key="7">
    <source>
        <dbReference type="EMBL" id="MDP9862430.1"/>
    </source>
</evidence>
<dbReference type="Pfam" id="PF00440">
    <property type="entry name" value="TetR_N"/>
    <property type="match status" value="1"/>
</dbReference>
<gene>
    <name evidence="7" type="ORF">J2S55_001689</name>
</gene>
<evidence type="ECO:0000256" key="3">
    <source>
        <dbReference type="ARBA" id="ARBA00023163"/>
    </source>
</evidence>
<comment type="caution">
    <text evidence="7">The sequence shown here is derived from an EMBL/GenBank/DDBJ whole genome shotgun (WGS) entry which is preliminary data.</text>
</comment>
<dbReference type="Proteomes" id="UP001230426">
    <property type="component" value="Unassembled WGS sequence"/>
</dbReference>
<organism evidence="7 8">
    <name type="scientific">Streptosporangium brasiliense</name>
    <dbReference type="NCBI Taxonomy" id="47480"/>
    <lineage>
        <taxon>Bacteria</taxon>
        <taxon>Bacillati</taxon>
        <taxon>Actinomycetota</taxon>
        <taxon>Actinomycetes</taxon>
        <taxon>Streptosporangiales</taxon>
        <taxon>Streptosporangiaceae</taxon>
        <taxon>Streptosporangium</taxon>
    </lineage>
</organism>
<accession>A0ABT9R1S2</accession>
<dbReference type="InterPro" id="IPR001647">
    <property type="entry name" value="HTH_TetR"/>
</dbReference>
<dbReference type="PROSITE" id="PS50977">
    <property type="entry name" value="HTH_TETR_2"/>
    <property type="match status" value="1"/>
</dbReference>
<reference evidence="7 8" key="1">
    <citation type="submission" date="2023-07" db="EMBL/GenBank/DDBJ databases">
        <title>Sequencing the genomes of 1000 actinobacteria strains.</title>
        <authorList>
            <person name="Klenk H.-P."/>
        </authorList>
    </citation>
    <scope>NUCLEOTIDE SEQUENCE [LARGE SCALE GENOMIC DNA]</scope>
    <source>
        <strain evidence="7 8">DSM 44109</strain>
    </source>
</reference>
<feature type="region of interest" description="Disordered" evidence="5">
    <location>
        <begin position="1"/>
        <end position="20"/>
    </location>
</feature>
<dbReference type="SUPFAM" id="SSF46689">
    <property type="entry name" value="Homeodomain-like"/>
    <property type="match status" value="1"/>
</dbReference>
<evidence type="ECO:0000256" key="4">
    <source>
        <dbReference type="PROSITE-ProRule" id="PRU00335"/>
    </source>
</evidence>
<dbReference type="Gene3D" id="1.10.10.60">
    <property type="entry name" value="Homeodomain-like"/>
    <property type="match status" value="1"/>
</dbReference>
<dbReference type="RefSeq" id="WP_306858481.1">
    <property type="nucleotide sequence ID" value="NZ_JAUSRB010000001.1"/>
</dbReference>